<keyword evidence="1" id="KW-0812">Transmembrane</keyword>
<protein>
    <submittedName>
        <fullName evidence="2">Uncharacterized protein</fullName>
    </submittedName>
</protein>
<dbReference type="Proteomes" id="UP001341840">
    <property type="component" value="Unassembled WGS sequence"/>
</dbReference>
<evidence type="ECO:0000313" key="2">
    <source>
        <dbReference type="EMBL" id="MED6128605.1"/>
    </source>
</evidence>
<dbReference type="EMBL" id="JASCZI010032877">
    <property type="protein sequence ID" value="MED6128605.1"/>
    <property type="molecule type" value="Genomic_DNA"/>
</dbReference>
<keyword evidence="1" id="KW-1133">Transmembrane helix</keyword>
<evidence type="ECO:0000256" key="1">
    <source>
        <dbReference type="SAM" id="Phobius"/>
    </source>
</evidence>
<evidence type="ECO:0000313" key="3">
    <source>
        <dbReference type="Proteomes" id="UP001341840"/>
    </source>
</evidence>
<gene>
    <name evidence="2" type="ORF">PIB30_099489</name>
</gene>
<accession>A0ABU6RX41</accession>
<feature type="transmembrane region" description="Helical" evidence="1">
    <location>
        <begin position="6"/>
        <end position="26"/>
    </location>
</feature>
<keyword evidence="3" id="KW-1185">Reference proteome</keyword>
<proteinExistence type="predicted"/>
<sequence>MARNTVVYVIIMTILIIGVVICFENIELQKTIIERPSTTLYPTSKKSSSSIEECVKTCRKLMKTHEDTLNCIYICVINECSLRFPNVKDRIEKETCIGTLLAKYDETLH</sequence>
<reference evidence="2 3" key="1">
    <citation type="journal article" date="2023" name="Plants (Basel)">
        <title>Bridging the Gap: Combining Genomics and Transcriptomics Approaches to Understand Stylosanthes scabra, an Orphan Legume from the Brazilian Caatinga.</title>
        <authorList>
            <person name="Ferreira-Neto J.R.C."/>
            <person name="da Silva M.D."/>
            <person name="Binneck E."/>
            <person name="de Melo N.F."/>
            <person name="da Silva R.H."/>
            <person name="de Melo A.L.T.M."/>
            <person name="Pandolfi V."/>
            <person name="Bustamante F.O."/>
            <person name="Brasileiro-Vidal A.C."/>
            <person name="Benko-Iseppon A.M."/>
        </authorList>
    </citation>
    <scope>NUCLEOTIDE SEQUENCE [LARGE SCALE GENOMIC DNA]</scope>
    <source>
        <tissue evidence="2">Leaves</tissue>
    </source>
</reference>
<keyword evidence="1" id="KW-0472">Membrane</keyword>
<organism evidence="2 3">
    <name type="scientific">Stylosanthes scabra</name>
    <dbReference type="NCBI Taxonomy" id="79078"/>
    <lineage>
        <taxon>Eukaryota</taxon>
        <taxon>Viridiplantae</taxon>
        <taxon>Streptophyta</taxon>
        <taxon>Embryophyta</taxon>
        <taxon>Tracheophyta</taxon>
        <taxon>Spermatophyta</taxon>
        <taxon>Magnoliopsida</taxon>
        <taxon>eudicotyledons</taxon>
        <taxon>Gunneridae</taxon>
        <taxon>Pentapetalae</taxon>
        <taxon>rosids</taxon>
        <taxon>fabids</taxon>
        <taxon>Fabales</taxon>
        <taxon>Fabaceae</taxon>
        <taxon>Papilionoideae</taxon>
        <taxon>50 kb inversion clade</taxon>
        <taxon>dalbergioids sensu lato</taxon>
        <taxon>Dalbergieae</taxon>
        <taxon>Pterocarpus clade</taxon>
        <taxon>Stylosanthes</taxon>
    </lineage>
</organism>
<name>A0ABU6RX41_9FABA</name>
<comment type="caution">
    <text evidence="2">The sequence shown here is derived from an EMBL/GenBank/DDBJ whole genome shotgun (WGS) entry which is preliminary data.</text>
</comment>